<keyword evidence="2" id="KW-0964">Secreted</keyword>
<evidence type="ECO:0000256" key="2">
    <source>
        <dbReference type="ARBA" id="ARBA00022525"/>
    </source>
</evidence>
<reference evidence="6" key="1">
    <citation type="submission" date="2019-06" db="EMBL/GenBank/DDBJ databases">
        <authorList>
            <consortium name="Wellcome Sanger Institute Data Sharing"/>
        </authorList>
    </citation>
    <scope>NUCLEOTIDE SEQUENCE [LARGE SCALE GENOMIC DNA]</scope>
</reference>
<dbReference type="PANTHER" id="PTHR15031">
    <property type="entry name" value="CARTILAGE INTERMEDIATE LAYER PROTEIN CLIP"/>
    <property type="match status" value="1"/>
</dbReference>
<dbReference type="InterPro" id="IPR039675">
    <property type="entry name" value="CILP1/CILP2"/>
</dbReference>
<dbReference type="InterPro" id="IPR025155">
    <property type="entry name" value="WxxW_domain"/>
</dbReference>
<protein>
    <recommendedName>
        <fullName evidence="5">WxxW domain-containing protein</fullName>
    </recommendedName>
</protein>
<dbReference type="AlphaFoldDB" id="A0A672IKR7"/>
<dbReference type="InParanoid" id="A0A672IKR7"/>
<keyword evidence="7" id="KW-1185">Reference proteome</keyword>
<evidence type="ECO:0000256" key="1">
    <source>
        <dbReference type="ARBA" id="ARBA00004613"/>
    </source>
</evidence>
<proteinExistence type="predicted"/>
<dbReference type="OMA" id="RFACHAP"/>
<dbReference type="Pfam" id="PF13330">
    <property type="entry name" value="Mucin2_WxxW"/>
    <property type="match status" value="2"/>
</dbReference>
<evidence type="ECO:0000256" key="3">
    <source>
        <dbReference type="ARBA" id="ARBA00022729"/>
    </source>
</evidence>
<evidence type="ECO:0000256" key="4">
    <source>
        <dbReference type="ARBA" id="ARBA00023180"/>
    </source>
</evidence>
<feature type="domain" description="WxxW" evidence="5">
    <location>
        <begin position="24"/>
        <end position="106"/>
    </location>
</feature>
<evidence type="ECO:0000313" key="6">
    <source>
        <dbReference type="Ensembl" id="ENSSFAP00005041450.1"/>
    </source>
</evidence>
<dbReference type="Proteomes" id="UP000472267">
    <property type="component" value="Chromosome 15"/>
</dbReference>
<feature type="domain" description="WxxW" evidence="5">
    <location>
        <begin position="117"/>
        <end position="201"/>
    </location>
</feature>
<comment type="subcellular location">
    <subcellularLocation>
        <location evidence="1">Secreted</location>
    </subcellularLocation>
</comment>
<evidence type="ECO:0000313" key="7">
    <source>
        <dbReference type="Proteomes" id="UP000472267"/>
    </source>
</evidence>
<reference evidence="6" key="2">
    <citation type="submission" date="2025-08" db="UniProtKB">
        <authorList>
            <consortium name="Ensembl"/>
        </authorList>
    </citation>
    <scope>IDENTIFICATION</scope>
</reference>
<name>A0A672IKR7_SALFA</name>
<evidence type="ECO:0000259" key="5">
    <source>
        <dbReference type="Pfam" id="PF13330"/>
    </source>
</evidence>
<dbReference type="PANTHER" id="PTHR15031:SF4">
    <property type="entry name" value="CARTILAGE INTERMEDIATE LAYER PROTEIN 1"/>
    <property type="match status" value="1"/>
</dbReference>
<keyword evidence="4" id="KW-0325">Glycoprotein</keyword>
<accession>A0A672IKR7</accession>
<sequence>LKIFACNFQISVVYLFNYFFAECWTPWLDRDDPDKKGDWELHSQFLEEKRCFVCPNPTDIDVTTVKGNSVASTGEVIFQKDSKGFICRNEDQPDGRCCDYRVRFACHAPFCDRVCNWTRFFSRDNAFAKGDYELLSDLRVDFPGEICDDPVAIEAVTVDTLTPAIHTGDNIHIYCPSKGFVCRAEDQPSHRCHNYKVRFGCPCR</sequence>
<organism evidence="6 7">
    <name type="scientific">Salarias fasciatus</name>
    <name type="common">Jewelled blenny</name>
    <name type="synonym">Blennius fasciatus</name>
    <dbReference type="NCBI Taxonomy" id="181472"/>
    <lineage>
        <taxon>Eukaryota</taxon>
        <taxon>Metazoa</taxon>
        <taxon>Chordata</taxon>
        <taxon>Craniata</taxon>
        <taxon>Vertebrata</taxon>
        <taxon>Euteleostomi</taxon>
        <taxon>Actinopterygii</taxon>
        <taxon>Neopterygii</taxon>
        <taxon>Teleostei</taxon>
        <taxon>Neoteleostei</taxon>
        <taxon>Acanthomorphata</taxon>
        <taxon>Ovalentaria</taxon>
        <taxon>Blenniimorphae</taxon>
        <taxon>Blenniiformes</taxon>
        <taxon>Blennioidei</taxon>
        <taxon>Blenniidae</taxon>
        <taxon>Salariinae</taxon>
        <taxon>Salarias</taxon>
    </lineage>
</organism>
<keyword evidence="3" id="KW-0732">Signal</keyword>
<dbReference type="GO" id="GO:0005576">
    <property type="term" value="C:extracellular region"/>
    <property type="evidence" value="ECO:0007669"/>
    <property type="project" value="UniProtKB-SubCell"/>
</dbReference>
<reference evidence="6" key="3">
    <citation type="submission" date="2025-09" db="UniProtKB">
        <authorList>
            <consortium name="Ensembl"/>
        </authorList>
    </citation>
    <scope>IDENTIFICATION</scope>
</reference>
<dbReference type="Ensembl" id="ENSSFAT00005042966.1">
    <property type="protein sequence ID" value="ENSSFAP00005041450.1"/>
    <property type="gene ID" value="ENSSFAG00005020607.1"/>
</dbReference>